<evidence type="ECO:0000256" key="1">
    <source>
        <dbReference type="SAM" id="MobiDB-lite"/>
    </source>
</evidence>
<proteinExistence type="predicted"/>
<feature type="compositionally biased region" description="Polar residues" evidence="1">
    <location>
        <begin position="1"/>
        <end position="11"/>
    </location>
</feature>
<accession>A0A7W7V9Q8</accession>
<dbReference type="AlphaFoldDB" id="A0A7W7V9Q8"/>
<feature type="compositionally biased region" description="Low complexity" evidence="1">
    <location>
        <begin position="100"/>
        <end position="113"/>
    </location>
</feature>
<keyword evidence="3" id="KW-1185">Reference proteome</keyword>
<name>A0A7W7V9Q8_9ACTN</name>
<feature type="compositionally biased region" description="Pro residues" evidence="1">
    <location>
        <begin position="143"/>
        <end position="161"/>
    </location>
</feature>
<comment type="caution">
    <text evidence="2">The sequence shown here is derived from an EMBL/GenBank/DDBJ whole genome shotgun (WGS) entry which is preliminary data.</text>
</comment>
<dbReference type="EMBL" id="JACHJI010000014">
    <property type="protein sequence ID" value="MBB4902159.1"/>
    <property type="molecule type" value="Genomic_DNA"/>
</dbReference>
<feature type="compositionally biased region" description="Polar residues" evidence="1">
    <location>
        <begin position="196"/>
        <end position="205"/>
    </location>
</feature>
<evidence type="ECO:0000313" key="2">
    <source>
        <dbReference type="EMBL" id="MBB4902159.1"/>
    </source>
</evidence>
<feature type="compositionally biased region" description="Basic residues" evidence="1">
    <location>
        <begin position="72"/>
        <end position="81"/>
    </location>
</feature>
<evidence type="ECO:0000313" key="3">
    <source>
        <dbReference type="Proteomes" id="UP000579523"/>
    </source>
</evidence>
<dbReference type="Proteomes" id="UP000579523">
    <property type="component" value="Unassembled WGS sequence"/>
</dbReference>
<reference evidence="2 3" key="1">
    <citation type="submission" date="2020-08" db="EMBL/GenBank/DDBJ databases">
        <title>Genomic Encyclopedia of Type Strains, Phase III (KMG-III): the genomes of soil and plant-associated and newly described type strains.</title>
        <authorList>
            <person name="Whitman W."/>
        </authorList>
    </citation>
    <scope>NUCLEOTIDE SEQUENCE [LARGE SCALE GENOMIC DNA]</scope>
    <source>
        <strain evidence="2 3">CECT 3273</strain>
    </source>
</reference>
<protein>
    <submittedName>
        <fullName evidence="2">Uncharacterized protein</fullName>
    </submittedName>
</protein>
<feature type="region of interest" description="Disordered" evidence="1">
    <location>
        <begin position="1"/>
        <end position="250"/>
    </location>
</feature>
<gene>
    <name evidence="2" type="ORF">FHS37_006251</name>
</gene>
<sequence length="250" mass="26022">MPAQRRTSTTHVDARTLPEGSYPPWSPARRARVAARSRLPGAPGPRVPSARRTPGHGIGTSVPGQYGIPRAARPRARPRPPGRRDAGRRSGPPHGGVCHGPGAAASATGAAGARRTRAEPSRTRPRRGLRLPHQGGAGHRRGNPPPPCGRPPGSGPAPRRPACPGNAHRAQSCGTVIRCQPPEVRPDPRAPARQPTRAQSVSRSGSAACPGAPTSPVRAGGWGGRPPRTALSRHRPPTERVGPSAPQRCV</sequence>
<organism evidence="2 3">
    <name type="scientific">Streptomyces griseomycini</name>
    <dbReference type="NCBI Taxonomy" id="66895"/>
    <lineage>
        <taxon>Bacteria</taxon>
        <taxon>Bacillati</taxon>
        <taxon>Actinomycetota</taxon>
        <taxon>Actinomycetes</taxon>
        <taxon>Kitasatosporales</taxon>
        <taxon>Streptomycetaceae</taxon>
        <taxon>Streptomyces</taxon>
    </lineage>
</organism>